<keyword evidence="5 6" id="KW-0949">S-adenosyl-L-methionine</keyword>
<feature type="binding site" evidence="6">
    <location>
        <position position="160"/>
    </location>
    <ligand>
        <name>S-adenosyl-L-methionine</name>
        <dbReference type="ChEBI" id="CHEBI:59789"/>
    </ligand>
</feature>
<keyword evidence="8" id="KW-1185">Reference proteome</keyword>
<keyword evidence="2 6" id="KW-0698">rRNA processing</keyword>
<evidence type="ECO:0000256" key="6">
    <source>
        <dbReference type="HAMAP-Rule" id="MF_00074"/>
    </source>
</evidence>
<feature type="binding site" evidence="6">
    <location>
        <begin position="146"/>
        <end position="147"/>
    </location>
    <ligand>
        <name>S-adenosyl-L-methionine</name>
        <dbReference type="ChEBI" id="CHEBI:59789"/>
    </ligand>
</feature>
<dbReference type="HAMAP" id="MF_00074">
    <property type="entry name" value="16SrRNA_methyltr_G"/>
    <property type="match status" value="1"/>
</dbReference>
<comment type="function">
    <text evidence="6">Specifically methylates the N7 position of guanine in position 527 of 16S rRNA.</text>
</comment>
<gene>
    <name evidence="6" type="primary">rsmG</name>
    <name evidence="7" type="ORF">SAMN02745126_03391</name>
</gene>
<feature type="binding site" evidence="6">
    <location>
        <position position="99"/>
    </location>
    <ligand>
        <name>S-adenosyl-L-methionine</name>
        <dbReference type="ChEBI" id="CHEBI:59789"/>
    </ligand>
</feature>
<evidence type="ECO:0000256" key="4">
    <source>
        <dbReference type="ARBA" id="ARBA00022679"/>
    </source>
</evidence>
<evidence type="ECO:0000313" key="8">
    <source>
        <dbReference type="Proteomes" id="UP000190092"/>
    </source>
</evidence>
<dbReference type="PANTHER" id="PTHR31760:SF0">
    <property type="entry name" value="S-ADENOSYL-L-METHIONINE-DEPENDENT METHYLTRANSFERASES SUPERFAMILY PROTEIN"/>
    <property type="match status" value="1"/>
</dbReference>
<organism evidence="7 8">
    <name type="scientific">Enhydrobacter aerosaccus</name>
    <dbReference type="NCBI Taxonomy" id="225324"/>
    <lineage>
        <taxon>Bacteria</taxon>
        <taxon>Pseudomonadati</taxon>
        <taxon>Pseudomonadota</taxon>
        <taxon>Alphaproteobacteria</taxon>
        <taxon>Hyphomicrobiales</taxon>
        <taxon>Enhydrobacter</taxon>
    </lineage>
</organism>
<dbReference type="NCBIfam" id="TIGR00138">
    <property type="entry name" value="rsmG_gidB"/>
    <property type="match status" value="1"/>
</dbReference>
<dbReference type="AlphaFoldDB" id="A0A1T4QR08"/>
<evidence type="ECO:0000256" key="5">
    <source>
        <dbReference type="ARBA" id="ARBA00022691"/>
    </source>
</evidence>
<evidence type="ECO:0000256" key="2">
    <source>
        <dbReference type="ARBA" id="ARBA00022552"/>
    </source>
</evidence>
<comment type="caution">
    <text evidence="6">Lacks conserved residue(s) required for the propagation of feature annotation.</text>
</comment>
<feature type="binding site" evidence="6">
    <location>
        <position position="94"/>
    </location>
    <ligand>
        <name>S-adenosyl-L-methionine</name>
        <dbReference type="ChEBI" id="CHEBI:59789"/>
    </ligand>
</feature>
<dbReference type="GO" id="GO:0070043">
    <property type="term" value="F:rRNA (guanine-N7-)-methyltransferase activity"/>
    <property type="evidence" value="ECO:0007669"/>
    <property type="project" value="UniProtKB-UniRule"/>
</dbReference>
<dbReference type="STRING" id="225324.SAMN02745126_03391"/>
<dbReference type="Proteomes" id="UP000190092">
    <property type="component" value="Unassembled WGS sequence"/>
</dbReference>
<dbReference type="Gene3D" id="3.40.50.150">
    <property type="entry name" value="Vaccinia Virus protein VP39"/>
    <property type="match status" value="1"/>
</dbReference>
<comment type="catalytic activity">
    <reaction evidence="6">
        <text>guanosine(527) in 16S rRNA + S-adenosyl-L-methionine = N(7)-methylguanosine(527) in 16S rRNA + S-adenosyl-L-homocysteine</text>
        <dbReference type="Rhea" id="RHEA:42732"/>
        <dbReference type="Rhea" id="RHEA-COMP:10209"/>
        <dbReference type="Rhea" id="RHEA-COMP:10210"/>
        <dbReference type="ChEBI" id="CHEBI:57856"/>
        <dbReference type="ChEBI" id="CHEBI:59789"/>
        <dbReference type="ChEBI" id="CHEBI:74269"/>
        <dbReference type="ChEBI" id="CHEBI:74480"/>
        <dbReference type="EC" id="2.1.1.170"/>
    </reaction>
</comment>
<sequence>MRLTAGPAERPLAMSHVHAGRELFLEEMRELRVDVSRETRDRLEALVLTLGRWQKAINLVGRATLEDIWIRHVLDSAQLVPLVPRDAKSLTDLGSGGGFPGLVLAAMVPSLAITLIESDARKGAFLGEAARRMDLPKPPTVVVGRIETVPPAKADVVTARALAPLKQLLVWAAPHRNDPAICLFHKGKGWQGELTEARQDWDIEAQPFTSVTDRDAVLLRITAYAAKDLRHR</sequence>
<reference evidence="8" key="1">
    <citation type="submission" date="2017-02" db="EMBL/GenBank/DDBJ databases">
        <authorList>
            <person name="Varghese N."/>
            <person name="Submissions S."/>
        </authorList>
    </citation>
    <scope>NUCLEOTIDE SEQUENCE [LARGE SCALE GENOMIC DNA]</scope>
    <source>
        <strain evidence="8">ATCC 27094</strain>
    </source>
</reference>
<evidence type="ECO:0000256" key="1">
    <source>
        <dbReference type="ARBA" id="ARBA00022490"/>
    </source>
</evidence>
<dbReference type="EMBL" id="FUWJ01000003">
    <property type="protein sequence ID" value="SKA06219.1"/>
    <property type="molecule type" value="Genomic_DNA"/>
</dbReference>
<dbReference type="EC" id="2.1.1.170" evidence="6"/>
<protein>
    <recommendedName>
        <fullName evidence="6">Ribosomal RNA small subunit methyltransferase G</fullName>
        <ecNumber evidence="6">2.1.1.170</ecNumber>
    </recommendedName>
    <alternativeName>
        <fullName evidence="6">16S rRNA 7-methylguanosine methyltransferase</fullName>
        <shortName evidence="6">16S rRNA m7G methyltransferase</shortName>
    </alternativeName>
</protein>
<evidence type="ECO:0000313" key="7">
    <source>
        <dbReference type="EMBL" id="SKA06219.1"/>
    </source>
</evidence>
<dbReference type="GO" id="GO:0005829">
    <property type="term" value="C:cytosol"/>
    <property type="evidence" value="ECO:0007669"/>
    <property type="project" value="TreeGrafter"/>
</dbReference>
<keyword evidence="3 6" id="KW-0489">Methyltransferase</keyword>
<evidence type="ECO:0000256" key="3">
    <source>
        <dbReference type="ARBA" id="ARBA00022603"/>
    </source>
</evidence>
<dbReference type="InterPro" id="IPR029063">
    <property type="entry name" value="SAM-dependent_MTases_sf"/>
</dbReference>
<dbReference type="SUPFAM" id="SSF53335">
    <property type="entry name" value="S-adenosyl-L-methionine-dependent methyltransferases"/>
    <property type="match status" value="1"/>
</dbReference>
<proteinExistence type="inferred from homology"/>
<keyword evidence="4 6" id="KW-0808">Transferase</keyword>
<comment type="similarity">
    <text evidence="6">Belongs to the methyltransferase superfamily. RNA methyltransferase RsmG family.</text>
</comment>
<comment type="subcellular location">
    <subcellularLocation>
        <location evidence="6">Cytoplasm</location>
    </subcellularLocation>
</comment>
<dbReference type="PANTHER" id="PTHR31760">
    <property type="entry name" value="S-ADENOSYL-L-METHIONINE-DEPENDENT METHYLTRANSFERASES SUPERFAMILY PROTEIN"/>
    <property type="match status" value="1"/>
</dbReference>
<accession>A0A1T4QR08</accession>
<dbReference type="Pfam" id="PF02527">
    <property type="entry name" value="GidB"/>
    <property type="match status" value="1"/>
</dbReference>
<dbReference type="InterPro" id="IPR003682">
    <property type="entry name" value="rRNA_ssu_MeTfrase_G"/>
</dbReference>
<name>A0A1T4QR08_9HYPH</name>
<dbReference type="RefSeq" id="WP_231714837.1">
    <property type="nucleotide sequence ID" value="NZ_FUWJ01000003.1"/>
</dbReference>
<keyword evidence="1 6" id="KW-0963">Cytoplasm</keyword>